<dbReference type="EMBL" id="CAWUFR010000199">
    <property type="protein sequence ID" value="CAK6972338.1"/>
    <property type="molecule type" value="Genomic_DNA"/>
</dbReference>
<dbReference type="Proteomes" id="UP001314229">
    <property type="component" value="Unassembled WGS sequence"/>
</dbReference>
<evidence type="ECO:0000313" key="3">
    <source>
        <dbReference type="Proteomes" id="UP001314229"/>
    </source>
</evidence>
<reference evidence="2 3" key="1">
    <citation type="submission" date="2024-01" db="EMBL/GenBank/DDBJ databases">
        <authorList>
            <person name="Alioto T."/>
            <person name="Alioto T."/>
            <person name="Gomez Garrido J."/>
        </authorList>
    </citation>
    <scope>NUCLEOTIDE SEQUENCE [LARGE SCALE GENOMIC DNA]</scope>
</reference>
<feature type="region of interest" description="Disordered" evidence="1">
    <location>
        <begin position="107"/>
        <end position="132"/>
    </location>
</feature>
<gene>
    <name evidence="2" type="ORF">FSCOSCO3_A035078</name>
</gene>
<proteinExistence type="predicted"/>
<accession>A0AAV1PKJ1</accession>
<sequence>MANTHIITPPLILRDCKKQKDEELVARGNAPLPAWGNPTLDQARRLDPQQSSIIRPSLPIMKPKLSATYSHHRPPPPLLSRPLLLIVPETTDGNCERKHVNIAGVMAQSSVEQRSSPPSQGSDYNMKRSKAFRKQPLCVRSDSCQDPTHRSINMHTHT</sequence>
<evidence type="ECO:0000313" key="2">
    <source>
        <dbReference type="EMBL" id="CAK6972338.1"/>
    </source>
</evidence>
<protein>
    <submittedName>
        <fullName evidence="2">Unnamed protein product</fullName>
    </submittedName>
</protein>
<comment type="caution">
    <text evidence="2">The sequence shown here is derived from an EMBL/GenBank/DDBJ whole genome shotgun (WGS) entry which is preliminary data.</text>
</comment>
<organism evidence="2 3">
    <name type="scientific">Scomber scombrus</name>
    <name type="common">Atlantic mackerel</name>
    <name type="synonym">Scomber vernalis</name>
    <dbReference type="NCBI Taxonomy" id="13677"/>
    <lineage>
        <taxon>Eukaryota</taxon>
        <taxon>Metazoa</taxon>
        <taxon>Chordata</taxon>
        <taxon>Craniata</taxon>
        <taxon>Vertebrata</taxon>
        <taxon>Euteleostomi</taxon>
        <taxon>Actinopterygii</taxon>
        <taxon>Neopterygii</taxon>
        <taxon>Teleostei</taxon>
        <taxon>Neoteleostei</taxon>
        <taxon>Acanthomorphata</taxon>
        <taxon>Pelagiaria</taxon>
        <taxon>Scombriformes</taxon>
        <taxon>Scombridae</taxon>
        <taxon>Scomber</taxon>
    </lineage>
</organism>
<keyword evidence="3" id="KW-1185">Reference proteome</keyword>
<feature type="compositionally biased region" description="Polar residues" evidence="1">
    <location>
        <begin position="107"/>
        <end position="123"/>
    </location>
</feature>
<name>A0AAV1PKJ1_SCOSC</name>
<evidence type="ECO:0000256" key="1">
    <source>
        <dbReference type="SAM" id="MobiDB-lite"/>
    </source>
</evidence>
<dbReference type="AlphaFoldDB" id="A0AAV1PKJ1"/>